<dbReference type="PROSITE" id="PS50931">
    <property type="entry name" value="HTH_LYSR"/>
    <property type="match status" value="1"/>
</dbReference>
<organism evidence="6 7">
    <name type="scientific">Dysosmobacter segnis</name>
    <dbReference type="NCBI Taxonomy" id="2763042"/>
    <lineage>
        <taxon>Bacteria</taxon>
        <taxon>Bacillati</taxon>
        <taxon>Bacillota</taxon>
        <taxon>Clostridia</taxon>
        <taxon>Eubacteriales</taxon>
        <taxon>Oscillospiraceae</taxon>
        <taxon>Dysosmobacter</taxon>
    </lineage>
</organism>
<evidence type="ECO:0000256" key="1">
    <source>
        <dbReference type="ARBA" id="ARBA00009437"/>
    </source>
</evidence>
<dbReference type="InterPro" id="IPR000847">
    <property type="entry name" value="LysR_HTH_N"/>
</dbReference>
<dbReference type="Proteomes" id="UP000620327">
    <property type="component" value="Unassembled WGS sequence"/>
</dbReference>
<dbReference type="Pfam" id="PF03466">
    <property type="entry name" value="LysR_substrate"/>
    <property type="match status" value="1"/>
</dbReference>
<name>A0A923S7H9_9FIRM</name>
<protein>
    <submittedName>
        <fullName evidence="6">LysR family transcriptional regulator</fullName>
    </submittedName>
</protein>
<evidence type="ECO:0000256" key="2">
    <source>
        <dbReference type="ARBA" id="ARBA00023015"/>
    </source>
</evidence>
<dbReference type="GO" id="GO:0003700">
    <property type="term" value="F:DNA-binding transcription factor activity"/>
    <property type="evidence" value="ECO:0007669"/>
    <property type="project" value="InterPro"/>
</dbReference>
<evidence type="ECO:0000313" key="7">
    <source>
        <dbReference type="Proteomes" id="UP000620327"/>
    </source>
</evidence>
<dbReference type="AlphaFoldDB" id="A0A923S7H9"/>
<dbReference type="PRINTS" id="PR00039">
    <property type="entry name" value="HTHLYSR"/>
</dbReference>
<keyword evidence="7" id="KW-1185">Reference proteome</keyword>
<evidence type="ECO:0000256" key="4">
    <source>
        <dbReference type="ARBA" id="ARBA00023163"/>
    </source>
</evidence>
<dbReference type="GO" id="GO:0032993">
    <property type="term" value="C:protein-DNA complex"/>
    <property type="evidence" value="ECO:0007669"/>
    <property type="project" value="TreeGrafter"/>
</dbReference>
<dbReference type="InterPro" id="IPR036390">
    <property type="entry name" value="WH_DNA-bd_sf"/>
</dbReference>
<comment type="similarity">
    <text evidence="1">Belongs to the LysR transcriptional regulatory family.</text>
</comment>
<dbReference type="GO" id="GO:0003677">
    <property type="term" value="F:DNA binding"/>
    <property type="evidence" value="ECO:0007669"/>
    <property type="project" value="UniProtKB-KW"/>
</dbReference>
<feature type="domain" description="HTH lysR-type" evidence="5">
    <location>
        <begin position="1"/>
        <end position="58"/>
    </location>
</feature>
<gene>
    <name evidence="6" type="ORF">H8Z83_10060</name>
</gene>
<comment type="caution">
    <text evidence="6">The sequence shown here is derived from an EMBL/GenBank/DDBJ whole genome shotgun (WGS) entry which is preliminary data.</text>
</comment>
<keyword evidence="2" id="KW-0805">Transcription regulation</keyword>
<dbReference type="PANTHER" id="PTHR30346:SF0">
    <property type="entry name" value="HCA OPERON TRANSCRIPTIONAL ACTIVATOR HCAR"/>
    <property type="match status" value="1"/>
</dbReference>
<proteinExistence type="inferred from homology"/>
<dbReference type="InterPro" id="IPR005119">
    <property type="entry name" value="LysR_subst-bd"/>
</dbReference>
<accession>A0A923S7H9</accession>
<evidence type="ECO:0000259" key="5">
    <source>
        <dbReference type="PROSITE" id="PS50931"/>
    </source>
</evidence>
<dbReference type="FunFam" id="1.10.10.10:FF:000001">
    <property type="entry name" value="LysR family transcriptional regulator"/>
    <property type="match status" value="1"/>
</dbReference>
<dbReference type="CDD" id="cd05466">
    <property type="entry name" value="PBP2_LTTR_substrate"/>
    <property type="match status" value="1"/>
</dbReference>
<dbReference type="SUPFAM" id="SSF53850">
    <property type="entry name" value="Periplasmic binding protein-like II"/>
    <property type="match status" value="1"/>
</dbReference>
<dbReference type="PANTHER" id="PTHR30346">
    <property type="entry name" value="TRANSCRIPTIONAL DUAL REGULATOR HCAR-RELATED"/>
    <property type="match status" value="1"/>
</dbReference>
<dbReference type="EMBL" id="JACOQI010000008">
    <property type="protein sequence ID" value="MBC5770661.1"/>
    <property type="molecule type" value="Genomic_DNA"/>
</dbReference>
<keyword evidence="3" id="KW-0238">DNA-binding</keyword>
<dbReference type="RefSeq" id="WP_187014898.1">
    <property type="nucleotide sequence ID" value="NZ_JACOQI010000008.1"/>
</dbReference>
<dbReference type="Pfam" id="PF00126">
    <property type="entry name" value="HTH_1"/>
    <property type="match status" value="1"/>
</dbReference>
<dbReference type="InterPro" id="IPR036388">
    <property type="entry name" value="WH-like_DNA-bd_sf"/>
</dbReference>
<evidence type="ECO:0000313" key="6">
    <source>
        <dbReference type="EMBL" id="MBC5770661.1"/>
    </source>
</evidence>
<keyword evidence="4" id="KW-0804">Transcription</keyword>
<reference evidence="6" key="1">
    <citation type="submission" date="2020-08" db="EMBL/GenBank/DDBJ databases">
        <title>Genome public.</title>
        <authorList>
            <person name="Liu C."/>
            <person name="Sun Q."/>
        </authorList>
    </citation>
    <scope>NUCLEOTIDE SEQUENCE</scope>
    <source>
        <strain evidence="6">BX15</strain>
    </source>
</reference>
<dbReference type="Gene3D" id="1.10.10.10">
    <property type="entry name" value="Winged helix-like DNA-binding domain superfamily/Winged helix DNA-binding domain"/>
    <property type="match status" value="1"/>
</dbReference>
<dbReference type="Gene3D" id="3.40.190.290">
    <property type="match status" value="1"/>
</dbReference>
<evidence type="ECO:0000256" key="3">
    <source>
        <dbReference type="ARBA" id="ARBA00023125"/>
    </source>
</evidence>
<dbReference type="SUPFAM" id="SSF46785">
    <property type="entry name" value="Winged helix' DNA-binding domain"/>
    <property type="match status" value="1"/>
</dbReference>
<sequence length="307" mass="34549">MTLLQLKYISTVAKCGSFSKAAQALYVSQPGISKMVCALEEELGITIFVRSAAGITLTAEGRELLNMGERLLTDAEHISQHFSQDLSKTHETLSVSSQHYCFVIDAMMAYQNTYQKESYTYKFLVGQGPEVIQQVVDKTTELGVLFISSRSRKHMNRVFGDNNLEFHPLFDSKPYVFIHKSHPLASKEVLTIEELHPYPCIMYELDSDAPSVLQEEMLVPDFYPQKVTIVNGLYQSLMVMQQCQGYDLGTGFISESNGAQGVIKRPIKGFDDPITIGWVCQKAHTLSQPAERFIQLLQKYGRDLPEA</sequence>